<evidence type="ECO:0000256" key="4">
    <source>
        <dbReference type="ARBA" id="ARBA00022801"/>
    </source>
</evidence>
<dbReference type="GO" id="GO:0004180">
    <property type="term" value="F:carboxypeptidase activity"/>
    <property type="evidence" value="ECO:0007669"/>
    <property type="project" value="UniProtKB-KW"/>
</dbReference>
<comment type="similarity">
    <text evidence="2">Belongs to the peptidase M14 family.</text>
</comment>
<evidence type="ECO:0000256" key="5">
    <source>
        <dbReference type="ARBA" id="ARBA00022833"/>
    </source>
</evidence>
<dbReference type="Proteomes" id="UP001597083">
    <property type="component" value="Unassembled WGS sequence"/>
</dbReference>
<organism evidence="9 10">
    <name type="scientific">Actinomadura adrarensis</name>
    <dbReference type="NCBI Taxonomy" id="1819600"/>
    <lineage>
        <taxon>Bacteria</taxon>
        <taxon>Bacillati</taxon>
        <taxon>Actinomycetota</taxon>
        <taxon>Actinomycetes</taxon>
        <taxon>Streptosporangiales</taxon>
        <taxon>Thermomonosporaceae</taxon>
        <taxon>Actinomadura</taxon>
    </lineage>
</organism>
<proteinExistence type="inferred from homology"/>
<evidence type="ECO:0000256" key="3">
    <source>
        <dbReference type="ARBA" id="ARBA00022670"/>
    </source>
</evidence>
<accession>A0ABW3CHZ5</accession>
<evidence type="ECO:0000256" key="7">
    <source>
        <dbReference type="SAM" id="MobiDB-lite"/>
    </source>
</evidence>
<keyword evidence="10" id="KW-1185">Reference proteome</keyword>
<feature type="domain" description="Peptidase M14" evidence="8">
    <location>
        <begin position="57"/>
        <end position="245"/>
    </location>
</feature>
<comment type="caution">
    <text evidence="9">The sequence shown here is derived from an EMBL/GenBank/DDBJ whole genome shotgun (WGS) entry which is preliminary data.</text>
</comment>
<sequence>MLTSAALVVAPMRSDAIGVGGTVTRVPQGKAIPVPKDYFGFAMGTTGRLAGFDKIKSYFQLIADRSDRVTYDVVDKTTLGNDYPAMLISSPKNLRNIDQILRDNQRLAQRGVPESEARRLSERSKPVYLIEGTLHSTEVGNTQALVDIVHRFATEKSGYTDRVLDNAVLLVIPSGNPDGQHLVVDHFNKTAGTNYNRVYPDLYHKYIGHDNNRDWFMFSQRETRTRVQLEQKYRPVAGHYMHQAGTGSPRLWTPPYDEPVGHGPDPIT</sequence>
<feature type="non-terminal residue" evidence="9">
    <location>
        <position position="268"/>
    </location>
</feature>
<dbReference type="Pfam" id="PF00246">
    <property type="entry name" value="Peptidase_M14"/>
    <property type="match status" value="1"/>
</dbReference>
<evidence type="ECO:0000256" key="6">
    <source>
        <dbReference type="ARBA" id="ARBA00023049"/>
    </source>
</evidence>
<gene>
    <name evidence="9" type="ORF">ACFQ07_17965</name>
</gene>
<keyword evidence="3" id="KW-0645">Protease</keyword>
<dbReference type="PANTHER" id="PTHR11705">
    <property type="entry name" value="PROTEASE FAMILY M14 CARBOXYPEPTIDASE A,B"/>
    <property type="match status" value="1"/>
</dbReference>
<evidence type="ECO:0000259" key="8">
    <source>
        <dbReference type="Pfam" id="PF00246"/>
    </source>
</evidence>
<dbReference type="SUPFAM" id="SSF53187">
    <property type="entry name" value="Zn-dependent exopeptidases"/>
    <property type="match status" value="1"/>
</dbReference>
<protein>
    <submittedName>
        <fullName evidence="9">M14 family zinc carboxypeptidase</fullName>
    </submittedName>
</protein>
<dbReference type="PANTHER" id="PTHR11705:SF143">
    <property type="entry name" value="SLL0236 PROTEIN"/>
    <property type="match status" value="1"/>
</dbReference>
<keyword evidence="6" id="KW-0482">Metalloprotease</keyword>
<evidence type="ECO:0000256" key="2">
    <source>
        <dbReference type="ARBA" id="ARBA00005988"/>
    </source>
</evidence>
<keyword evidence="5" id="KW-0862">Zinc</keyword>
<evidence type="ECO:0000313" key="9">
    <source>
        <dbReference type="EMBL" id="MFD0854128.1"/>
    </source>
</evidence>
<dbReference type="EMBL" id="JBHTIR010002712">
    <property type="protein sequence ID" value="MFD0854128.1"/>
    <property type="molecule type" value="Genomic_DNA"/>
</dbReference>
<feature type="region of interest" description="Disordered" evidence="7">
    <location>
        <begin position="245"/>
        <end position="268"/>
    </location>
</feature>
<comment type="cofactor">
    <cofactor evidence="1">
        <name>Zn(2+)</name>
        <dbReference type="ChEBI" id="CHEBI:29105"/>
    </cofactor>
</comment>
<dbReference type="Gene3D" id="3.40.630.10">
    <property type="entry name" value="Zn peptidases"/>
    <property type="match status" value="1"/>
</dbReference>
<evidence type="ECO:0000256" key="1">
    <source>
        <dbReference type="ARBA" id="ARBA00001947"/>
    </source>
</evidence>
<evidence type="ECO:0000313" key="10">
    <source>
        <dbReference type="Proteomes" id="UP001597083"/>
    </source>
</evidence>
<keyword evidence="9" id="KW-0121">Carboxypeptidase</keyword>
<dbReference type="InterPro" id="IPR000834">
    <property type="entry name" value="Peptidase_M14"/>
</dbReference>
<keyword evidence="4" id="KW-0378">Hydrolase</keyword>
<name>A0ABW3CHZ5_9ACTN</name>
<reference evidence="10" key="1">
    <citation type="journal article" date="2019" name="Int. J. Syst. Evol. Microbiol.">
        <title>The Global Catalogue of Microorganisms (GCM) 10K type strain sequencing project: providing services to taxonomists for standard genome sequencing and annotation.</title>
        <authorList>
            <consortium name="The Broad Institute Genomics Platform"/>
            <consortium name="The Broad Institute Genome Sequencing Center for Infectious Disease"/>
            <person name="Wu L."/>
            <person name="Ma J."/>
        </authorList>
    </citation>
    <scope>NUCLEOTIDE SEQUENCE [LARGE SCALE GENOMIC DNA]</scope>
    <source>
        <strain evidence="10">JCM 31696</strain>
    </source>
</reference>